<dbReference type="OrthoDB" id="10372995at2759"/>
<feature type="transmembrane region" description="Helical" evidence="1">
    <location>
        <begin position="30"/>
        <end position="49"/>
    </location>
</feature>
<feature type="transmembrane region" description="Helical" evidence="1">
    <location>
        <begin position="134"/>
        <end position="155"/>
    </location>
</feature>
<reference evidence="3" key="1">
    <citation type="journal article" date="2013" name="Science">
        <title>Gene transfer from bacteria and archaea facilitated evolution of an extremophilic eukaryote.</title>
        <authorList>
            <person name="Schonknecht G."/>
            <person name="Chen W.H."/>
            <person name="Ternes C.M."/>
            <person name="Barbier G.G."/>
            <person name="Shrestha R.P."/>
            <person name="Stanke M."/>
            <person name="Brautigam A."/>
            <person name="Baker B.J."/>
            <person name="Banfield J.F."/>
            <person name="Garavito R.M."/>
            <person name="Carr K."/>
            <person name="Wilkerson C."/>
            <person name="Rensing S.A."/>
            <person name="Gagneul D."/>
            <person name="Dickenson N.E."/>
            <person name="Oesterhelt C."/>
            <person name="Lercher M.J."/>
            <person name="Weber A.P."/>
        </authorList>
    </citation>
    <scope>NUCLEOTIDE SEQUENCE [LARGE SCALE GENOMIC DNA]</scope>
    <source>
        <strain evidence="3">074W</strain>
    </source>
</reference>
<keyword evidence="1" id="KW-0812">Transmembrane</keyword>
<protein>
    <submittedName>
        <fullName evidence="2">Uncharacterized protein</fullName>
    </submittedName>
</protein>
<feature type="transmembrane region" description="Helical" evidence="1">
    <location>
        <begin position="218"/>
        <end position="237"/>
    </location>
</feature>
<dbReference type="GeneID" id="17091240"/>
<feature type="transmembrane region" description="Helical" evidence="1">
    <location>
        <begin position="162"/>
        <end position="180"/>
    </location>
</feature>
<sequence length="444" mass="50682">MVFLSVSILAAVLCFSLLFALFNNINLTGILYLTFILILRLVNACKRVTNLHCYVPPNKTTIEKAISELKENSKQKSSSKGISIPLASIPLSKDKLYTDAYSFLVNIYVASFLSLLVCVLIETLFNLFGKLEVGSLFLGLFLFLLHILLYLIFLYHREPSSCIRSIFVVGICSFVVSFIGQTVGLEKWTLIDSEHTLRQLHIRSQSQGLRISGEFVNFLYIFTVAVICALSTCCLVGSCQEQAISFSHVDREFEEAPSENVSNSFRRFLLRLDLIFPLLLAVFFFRLLQEDFASFWSNSKGFIVHSILVFLYLSLHLWSIRQYCQDFLNSGMEAVQVALAEKDIQKTRALPLVLRYLIENLSFVLYKYFITLSLLACVCLIRIRILSLVGSFPKVEETSVLFYTIPLACFYSVVELLLLWLLLTKFVLVYGSLMWNKLKVIVYK</sequence>
<dbReference type="EMBL" id="KB454484">
    <property type="protein sequence ID" value="EME32679.1"/>
    <property type="molecule type" value="Genomic_DNA"/>
</dbReference>
<feature type="transmembrane region" description="Helical" evidence="1">
    <location>
        <begin position="103"/>
        <end position="128"/>
    </location>
</feature>
<feature type="transmembrane region" description="Helical" evidence="1">
    <location>
        <begin position="268"/>
        <end position="289"/>
    </location>
</feature>
<proteinExistence type="predicted"/>
<dbReference type="AlphaFoldDB" id="M2Y9W9"/>
<evidence type="ECO:0000313" key="2">
    <source>
        <dbReference type="EMBL" id="EME32679.1"/>
    </source>
</evidence>
<dbReference type="KEGG" id="gsl:Gasu_00500"/>
<keyword evidence="3" id="KW-1185">Reference proteome</keyword>
<name>M2Y9W9_GALSU</name>
<feature type="transmembrane region" description="Helical" evidence="1">
    <location>
        <begin position="365"/>
        <end position="385"/>
    </location>
</feature>
<accession>M2Y9W9</accession>
<evidence type="ECO:0000313" key="3">
    <source>
        <dbReference type="Proteomes" id="UP000030680"/>
    </source>
</evidence>
<dbReference type="Gramene" id="EME32679">
    <property type="protein sequence ID" value="EME32679"/>
    <property type="gene ID" value="Gasu_00500"/>
</dbReference>
<feature type="transmembrane region" description="Helical" evidence="1">
    <location>
        <begin position="405"/>
        <end position="430"/>
    </location>
</feature>
<gene>
    <name evidence="2" type="ORF">Gasu_00500</name>
</gene>
<keyword evidence="1" id="KW-0472">Membrane</keyword>
<evidence type="ECO:0000256" key="1">
    <source>
        <dbReference type="SAM" id="Phobius"/>
    </source>
</evidence>
<organism evidence="2 3">
    <name type="scientific">Galdieria sulphuraria</name>
    <name type="common">Red alga</name>
    <dbReference type="NCBI Taxonomy" id="130081"/>
    <lineage>
        <taxon>Eukaryota</taxon>
        <taxon>Rhodophyta</taxon>
        <taxon>Bangiophyceae</taxon>
        <taxon>Galdieriales</taxon>
        <taxon>Galdieriaceae</taxon>
        <taxon>Galdieria</taxon>
    </lineage>
</organism>
<keyword evidence="1" id="KW-1133">Transmembrane helix</keyword>
<dbReference type="RefSeq" id="XP_005709199.1">
    <property type="nucleotide sequence ID" value="XM_005709142.1"/>
</dbReference>
<feature type="transmembrane region" description="Helical" evidence="1">
    <location>
        <begin position="301"/>
        <end position="320"/>
    </location>
</feature>
<dbReference type="Proteomes" id="UP000030680">
    <property type="component" value="Unassembled WGS sequence"/>
</dbReference>